<organism evidence="1 2">
    <name type="scientific">Candidatus Auribacter fodinae</name>
    <dbReference type="NCBI Taxonomy" id="2093366"/>
    <lineage>
        <taxon>Bacteria</taxon>
        <taxon>Pseudomonadati</taxon>
        <taxon>Candidatus Auribacterota</taxon>
        <taxon>Candidatus Auribacteria</taxon>
        <taxon>Candidatus Auribacterales</taxon>
        <taxon>Candidatus Auribacteraceae</taxon>
        <taxon>Candidatus Auribacter</taxon>
    </lineage>
</organism>
<gene>
    <name evidence="1" type="ORF">C4541_02800</name>
</gene>
<comment type="caution">
    <text evidence="1">The sequence shown here is derived from an EMBL/GenBank/DDBJ whole genome shotgun (WGS) entry which is preliminary data.</text>
</comment>
<sequence length="60" mass="6945">MGQQLYYYYDQARKMGGLRAQIKLSSLMRLSAATAAHMGDSPEQLQRCRSAFSRLQQEFR</sequence>
<evidence type="ECO:0000313" key="1">
    <source>
        <dbReference type="EMBL" id="RJP61016.1"/>
    </source>
</evidence>
<proteinExistence type="predicted"/>
<name>A0A3A4R9A6_9BACT</name>
<dbReference type="AlphaFoldDB" id="A0A3A4R9A6"/>
<reference evidence="1 2" key="1">
    <citation type="journal article" date="2017" name="ISME J.">
        <title>Energy and carbon metabolisms in a deep terrestrial subsurface fluid microbial community.</title>
        <authorList>
            <person name="Momper L."/>
            <person name="Jungbluth S.P."/>
            <person name="Lee M.D."/>
            <person name="Amend J.P."/>
        </authorList>
    </citation>
    <scope>NUCLEOTIDE SEQUENCE [LARGE SCALE GENOMIC DNA]</scope>
    <source>
        <strain evidence="1">SURF_26</strain>
    </source>
</reference>
<evidence type="ECO:0000313" key="2">
    <source>
        <dbReference type="Proteomes" id="UP000266426"/>
    </source>
</evidence>
<dbReference type="Proteomes" id="UP000266426">
    <property type="component" value="Unassembled WGS sequence"/>
</dbReference>
<protein>
    <submittedName>
        <fullName evidence="1">Uncharacterized protein</fullName>
    </submittedName>
</protein>
<accession>A0A3A4R9A6</accession>
<dbReference type="EMBL" id="QZJZ01000017">
    <property type="protein sequence ID" value="RJP61016.1"/>
    <property type="molecule type" value="Genomic_DNA"/>
</dbReference>